<evidence type="ECO:0000256" key="3">
    <source>
        <dbReference type="ARBA" id="ARBA00021907"/>
    </source>
</evidence>
<evidence type="ECO:0000313" key="15">
    <source>
        <dbReference type="EMBL" id="CUQ39600.1"/>
    </source>
</evidence>
<evidence type="ECO:0000256" key="8">
    <source>
        <dbReference type="ARBA" id="ARBA00023136"/>
    </source>
</evidence>
<organism evidence="14 16">
    <name type="scientific">Blautia obeum</name>
    <dbReference type="NCBI Taxonomy" id="40520"/>
    <lineage>
        <taxon>Bacteria</taxon>
        <taxon>Bacillati</taxon>
        <taxon>Bacillota</taxon>
        <taxon>Clostridia</taxon>
        <taxon>Lachnospirales</taxon>
        <taxon>Lachnospiraceae</taxon>
        <taxon>Blautia</taxon>
    </lineage>
</organism>
<keyword evidence="9 10" id="KW-0131">Cell cycle</keyword>
<feature type="transmembrane region" description="Helical" evidence="11">
    <location>
        <begin position="274"/>
        <end position="293"/>
    </location>
</feature>
<dbReference type="Proteomes" id="UP000095762">
    <property type="component" value="Unassembled WGS sequence"/>
</dbReference>
<evidence type="ECO:0000313" key="17">
    <source>
        <dbReference type="Proteomes" id="UP000095762"/>
    </source>
</evidence>
<dbReference type="Gene3D" id="3.30.70.3040">
    <property type="match status" value="1"/>
</dbReference>
<feature type="domain" description="ABC3 transporter permease C-terminal" evidence="12">
    <location>
        <begin position="177"/>
        <end position="297"/>
    </location>
</feature>
<dbReference type="EMBL" id="CZBP01000043">
    <property type="protein sequence ID" value="CUQ39600.1"/>
    <property type="molecule type" value="Genomic_DNA"/>
</dbReference>
<evidence type="ECO:0000313" key="16">
    <source>
        <dbReference type="Proteomes" id="UP000095447"/>
    </source>
</evidence>
<dbReference type="AlphaFoldDB" id="A0A173X004"/>
<dbReference type="NCBIfam" id="NF038347">
    <property type="entry name" value="FtsX_Gpos"/>
    <property type="match status" value="1"/>
</dbReference>
<evidence type="ECO:0000256" key="11">
    <source>
        <dbReference type="SAM" id="Phobius"/>
    </source>
</evidence>
<keyword evidence="5 10" id="KW-0132">Cell division</keyword>
<comment type="similarity">
    <text evidence="2 10">Belongs to the ABC-4 integral membrane protein family. FtsX subfamily.</text>
</comment>
<evidence type="ECO:0000256" key="1">
    <source>
        <dbReference type="ARBA" id="ARBA00004651"/>
    </source>
</evidence>
<dbReference type="InterPro" id="IPR058204">
    <property type="entry name" value="FtsX_firmicutes-type"/>
</dbReference>
<dbReference type="PIRSF" id="PIRSF003097">
    <property type="entry name" value="FtsX"/>
    <property type="match status" value="1"/>
</dbReference>
<dbReference type="InterPro" id="IPR003838">
    <property type="entry name" value="ABC3_permease_C"/>
</dbReference>
<comment type="subcellular location">
    <subcellularLocation>
        <location evidence="1">Cell membrane</location>
        <topology evidence="1">Multi-pass membrane protein</topology>
    </subcellularLocation>
</comment>
<comment type="function">
    <text evidence="10">Part of the ABC transporter FtsEX involved in asymmetric cellular division facilitating the initiation of sporulation.</text>
</comment>
<evidence type="ECO:0000256" key="9">
    <source>
        <dbReference type="ARBA" id="ARBA00023306"/>
    </source>
</evidence>
<evidence type="ECO:0000256" key="4">
    <source>
        <dbReference type="ARBA" id="ARBA00022475"/>
    </source>
</evidence>
<sequence>MRPSTIWYTLKQGVKNIKRNWMFSLASIITMAACIFLFGIFFSIVNNVNNIAHKVEQEVPITVFFEEGTTNKQIKAIGKKIKARPEVEKIEYQSADEAWEEYKEQYFQGSEAADGFKDDNPLANSANYRVYMNDITKQSELVSYIQELKHVRKVNQSEEAAKTLGNINKLVSYISIAIIVLLLIISIFLISNTVSVGIAVRKEEIGIMKYIGATDAFVRAPFLLEGMVLGVVGAAVPLIVLYFCYNGAISYILTRFNVLTGVVDFIPVWQIYQTLLPISLGLGIGIGLIGSFFTTRKHLRV</sequence>
<dbReference type="PANTHER" id="PTHR47755">
    <property type="entry name" value="CELL DIVISION PROTEIN FTSX"/>
    <property type="match status" value="1"/>
</dbReference>
<dbReference type="Pfam" id="PF02687">
    <property type="entry name" value="FtsX"/>
    <property type="match status" value="1"/>
</dbReference>
<keyword evidence="6 11" id="KW-0812">Transmembrane</keyword>
<dbReference type="Proteomes" id="UP000095447">
    <property type="component" value="Unassembled WGS sequence"/>
</dbReference>
<dbReference type="InterPro" id="IPR040690">
    <property type="entry name" value="FtsX_ECD"/>
</dbReference>
<name>A0A173X004_9FIRM</name>
<keyword evidence="4 10" id="KW-1003">Cell membrane</keyword>
<dbReference type="Pfam" id="PF18075">
    <property type="entry name" value="FtsX_ECD"/>
    <property type="match status" value="1"/>
</dbReference>
<feature type="transmembrane region" description="Helical" evidence="11">
    <location>
        <begin position="228"/>
        <end position="254"/>
    </location>
</feature>
<dbReference type="InterPro" id="IPR004513">
    <property type="entry name" value="FtsX"/>
</dbReference>
<accession>A0A173X004</accession>
<dbReference type="EMBL" id="CYZA01000001">
    <property type="protein sequence ID" value="CUN44640.1"/>
    <property type="molecule type" value="Genomic_DNA"/>
</dbReference>
<feature type="transmembrane region" description="Helical" evidence="11">
    <location>
        <begin position="173"/>
        <end position="200"/>
    </location>
</feature>
<dbReference type="GO" id="GO:0051301">
    <property type="term" value="P:cell division"/>
    <property type="evidence" value="ECO:0007669"/>
    <property type="project" value="UniProtKB-KW"/>
</dbReference>
<feature type="domain" description="FtsX extracellular" evidence="13">
    <location>
        <begin position="59"/>
        <end position="154"/>
    </location>
</feature>
<evidence type="ECO:0000259" key="12">
    <source>
        <dbReference type="Pfam" id="PF02687"/>
    </source>
</evidence>
<dbReference type="RefSeq" id="WP_008707359.1">
    <property type="nucleotide sequence ID" value="NZ_CYZA01000001.1"/>
</dbReference>
<dbReference type="PROSITE" id="PS51257">
    <property type="entry name" value="PROKAR_LIPOPROTEIN"/>
    <property type="match status" value="1"/>
</dbReference>
<keyword evidence="8 10" id="KW-0472">Membrane</keyword>
<evidence type="ECO:0000259" key="13">
    <source>
        <dbReference type="Pfam" id="PF18075"/>
    </source>
</evidence>
<evidence type="ECO:0000256" key="6">
    <source>
        <dbReference type="ARBA" id="ARBA00022692"/>
    </source>
</evidence>
<keyword evidence="7 11" id="KW-1133">Transmembrane helix</keyword>
<proteinExistence type="inferred from homology"/>
<evidence type="ECO:0000256" key="7">
    <source>
        <dbReference type="ARBA" id="ARBA00022989"/>
    </source>
</evidence>
<reference evidence="16 17" key="1">
    <citation type="submission" date="2015-09" db="EMBL/GenBank/DDBJ databases">
        <authorList>
            <consortium name="Pathogen Informatics"/>
        </authorList>
    </citation>
    <scope>NUCLEOTIDE SEQUENCE [LARGE SCALE GENOMIC DNA]</scope>
    <source>
        <strain evidence="14 16">2789STDY5608838</strain>
        <strain evidence="15 17">2789STDY5834957</strain>
    </source>
</reference>
<evidence type="ECO:0000256" key="5">
    <source>
        <dbReference type="ARBA" id="ARBA00022618"/>
    </source>
</evidence>
<evidence type="ECO:0000256" key="10">
    <source>
        <dbReference type="PIRNR" id="PIRNR003097"/>
    </source>
</evidence>
<gene>
    <name evidence="14" type="primary">ftsX</name>
    <name evidence="14" type="ORF">ERS852395_00370</name>
    <name evidence="15" type="ORF">ERS852569_03631</name>
</gene>
<protein>
    <recommendedName>
        <fullName evidence="3 10">Cell division protein FtsX</fullName>
    </recommendedName>
</protein>
<feature type="transmembrane region" description="Helical" evidence="11">
    <location>
        <begin position="21"/>
        <end position="45"/>
    </location>
</feature>
<dbReference type="PANTHER" id="PTHR47755:SF1">
    <property type="entry name" value="CELL DIVISION PROTEIN FTSX"/>
    <property type="match status" value="1"/>
</dbReference>
<evidence type="ECO:0000256" key="2">
    <source>
        <dbReference type="ARBA" id="ARBA00007379"/>
    </source>
</evidence>
<evidence type="ECO:0000313" key="14">
    <source>
        <dbReference type="EMBL" id="CUN44640.1"/>
    </source>
</evidence>
<dbReference type="GO" id="GO:0005886">
    <property type="term" value="C:plasma membrane"/>
    <property type="evidence" value="ECO:0007669"/>
    <property type="project" value="UniProtKB-SubCell"/>
</dbReference>